<name>A0ABY7FL94_MYAAR</name>
<reference evidence="1" key="1">
    <citation type="submission" date="2022-11" db="EMBL/GenBank/DDBJ databases">
        <title>Centuries of genome instability and evolution in soft-shell clam transmissible cancer (bioRxiv).</title>
        <authorList>
            <person name="Hart S.F.M."/>
            <person name="Yonemitsu M.A."/>
            <person name="Giersch R.M."/>
            <person name="Beal B.F."/>
            <person name="Arriagada G."/>
            <person name="Davis B.W."/>
            <person name="Ostrander E.A."/>
            <person name="Goff S.P."/>
            <person name="Metzger M.J."/>
        </authorList>
    </citation>
    <scope>NUCLEOTIDE SEQUENCE</scope>
    <source>
        <strain evidence="1">MELC-2E11</strain>
        <tissue evidence="1">Siphon/mantle</tissue>
    </source>
</reference>
<gene>
    <name evidence="1" type="ORF">MAR_036652</name>
</gene>
<dbReference type="Proteomes" id="UP001164746">
    <property type="component" value="Chromosome 13"/>
</dbReference>
<accession>A0ABY7FL94</accession>
<organism evidence="1 2">
    <name type="scientific">Mya arenaria</name>
    <name type="common">Soft-shell clam</name>
    <dbReference type="NCBI Taxonomy" id="6604"/>
    <lineage>
        <taxon>Eukaryota</taxon>
        <taxon>Metazoa</taxon>
        <taxon>Spiralia</taxon>
        <taxon>Lophotrochozoa</taxon>
        <taxon>Mollusca</taxon>
        <taxon>Bivalvia</taxon>
        <taxon>Autobranchia</taxon>
        <taxon>Heteroconchia</taxon>
        <taxon>Euheterodonta</taxon>
        <taxon>Imparidentia</taxon>
        <taxon>Neoheterodontei</taxon>
        <taxon>Myida</taxon>
        <taxon>Myoidea</taxon>
        <taxon>Myidae</taxon>
        <taxon>Mya</taxon>
    </lineage>
</organism>
<proteinExistence type="predicted"/>
<protein>
    <submittedName>
        <fullName evidence="1">Uncharacterized protein</fullName>
    </submittedName>
</protein>
<keyword evidence="2" id="KW-1185">Reference proteome</keyword>
<dbReference type="EMBL" id="CP111024">
    <property type="protein sequence ID" value="WAR22983.1"/>
    <property type="molecule type" value="Genomic_DNA"/>
</dbReference>
<evidence type="ECO:0000313" key="1">
    <source>
        <dbReference type="EMBL" id="WAR22983.1"/>
    </source>
</evidence>
<sequence>MTKTEQELIINIGMQFIIVKELRGGKDEWLFPYRAELKSAFQSAGYNITKPIPFFSYRKLLLVCHCYVLMAILEFCKDLIECNPTDTGSLRYLIKTKDACEDLFKDKHLLNNSENPNQKIPAINKHVGLRSKMYSYTLNDICVRDNQL</sequence>
<evidence type="ECO:0000313" key="2">
    <source>
        <dbReference type="Proteomes" id="UP001164746"/>
    </source>
</evidence>